<protein>
    <submittedName>
        <fullName evidence="2">GL14635</fullName>
    </submittedName>
</protein>
<keyword evidence="3" id="KW-1185">Reference proteome</keyword>
<name>B4GVN7_DROPE</name>
<dbReference type="EMBL" id="CH479193">
    <property type="protein sequence ID" value="EDW26732.1"/>
    <property type="molecule type" value="Genomic_DNA"/>
</dbReference>
<sequence length="89" mass="10266">MSADIHEVQKEDHQHQEMQWYTRLNDLHEFQKLCVDSVQKFQDLVASNVFTCQTNFDVLDPSSTAHDLPGEDEDHINFDPPVKPQNGAD</sequence>
<dbReference type="HOGENOM" id="CLU_2457137_0_0_1"/>
<gene>
    <name evidence="2" type="primary">Dper\GL14635</name>
    <name evidence="2" type="ORF">Dper_GL14635</name>
</gene>
<dbReference type="AlphaFoldDB" id="B4GVN7"/>
<accession>B4GVN7</accession>
<feature type="region of interest" description="Disordered" evidence="1">
    <location>
        <begin position="61"/>
        <end position="89"/>
    </location>
</feature>
<dbReference type="OrthoDB" id="8016097at2759"/>
<dbReference type="Proteomes" id="UP000008744">
    <property type="component" value="Unassembled WGS sequence"/>
</dbReference>
<organism evidence="3">
    <name type="scientific">Drosophila persimilis</name>
    <name type="common">Fruit fly</name>
    <dbReference type="NCBI Taxonomy" id="7234"/>
    <lineage>
        <taxon>Eukaryota</taxon>
        <taxon>Metazoa</taxon>
        <taxon>Ecdysozoa</taxon>
        <taxon>Arthropoda</taxon>
        <taxon>Hexapoda</taxon>
        <taxon>Insecta</taxon>
        <taxon>Pterygota</taxon>
        <taxon>Neoptera</taxon>
        <taxon>Endopterygota</taxon>
        <taxon>Diptera</taxon>
        <taxon>Brachycera</taxon>
        <taxon>Muscomorpha</taxon>
        <taxon>Ephydroidea</taxon>
        <taxon>Drosophilidae</taxon>
        <taxon>Drosophila</taxon>
        <taxon>Sophophora</taxon>
    </lineage>
</organism>
<reference evidence="2 3" key="1">
    <citation type="journal article" date="2007" name="Nature">
        <title>Evolution of genes and genomes on the Drosophila phylogeny.</title>
        <authorList>
            <consortium name="Drosophila 12 Genomes Consortium"/>
            <person name="Clark A.G."/>
            <person name="Eisen M.B."/>
            <person name="Smith D.R."/>
            <person name="Bergman C.M."/>
            <person name="Oliver B."/>
            <person name="Markow T.A."/>
            <person name="Kaufman T.C."/>
            <person name="Kellis M."/>
            <person name="Gelbart W."/>
            <person name="Iyer V.N."/>
            <person name="Pollard D.A."/>
            <person name="Sackton T.B."/>
            <person name="Larracuente A.M."/>
            <person name="Singh N.D."/>
            <person name="Abad J.P."/>
            <person name="Abt D.N."/>
            <person name="Adryan B."/>
            <person name="Aguade M."/>
            <person name="Akashi H."/>
            <person name="Anderson W.W."/>
            <person name="Aquadro C.F."/>
            <person name="Ardell D.H."/>
            <person name="Arguello R."/>
            <person name="Artieri C.G."/>
            <person name="Barbash D.A."/>
            <person name="Barker D."/>
            <person name="Barsanti P."/>
            <person name="Batterham P."/>
            <person name="Batzoglou S."/>
            <person name="Begun D."/>
            <person name="Bhutkar A."/>
            <person name="Blanco E."/>
            <person name="Bosak S.A."/>
            <person name="Bradley R.K."/>
            <person name="Brand A.D."/>
            <person name="Brent M.R."/>
            <person name="Brooks A.N."/>
            <person name="Brown R.H."/>
            <person name="Butlin R.K."/>
            <person name="Caggese C."/>
            <person name="Calvi B.R."/>
            <person name="Bernardo de Carvalho A."/>
            <person name="Caspi A."/>
            <person name="Castrezana S."/>
            <person name="Celniker S.E."/>
            <person name="Chang J.L."/>
            <person name="Chapple C."/>
            <person name="Chatterji S."/>
            <person name="Chinwalla A."/>
            <person name="Civetta A."/>
            <person name="Clifton S.W."/>
            <person name="Comeron J.M."/>
            <person name="Costello J.C."/>
            <person name="Coyne J.A."/>
            <person name="Daub J."/>
            <person name="David R.G."/>
            <person name="Delcher A.L."/>
            <person name="Delehaunty K."/>
            <person name="Do C.B."/>
            <person name="Ebling H."/>
            <person name="Edwards K."/>
            <person name="Eickbush T."/>
            <person name="Evans J.D."/>
            <person name="Filipski A."/>
            <person name="Findeiss S."/>
            <person name="Freyhult E."/>
            <person name="Fulton L."/>
            <person name="Fulton R."/>
            <person name="Garcia A.C."/>
            <person name="Gardiner A."/>
            <person name="Garfield D.A."/>
            <person name="Garvin B.E."/>
            <person name="Gibson G."/>
            <person name="Gilbert D."/>
            <person name="Gnerre S."/>
            <person name="Godfrey J."/>
            <person name="Good R."/>
            <person name="Gotea V."/>
            <person name="Gravely B."/>
            <person name="Greenberg A.J."/>
            <person name="Griffiths-Jones S."/>
            <person name="Gross S."/>
            <person name="Guigo R."/>
            <person name="Gustafson E.A."/>
            <person name="Haerty W."/>
            <person name="Hahn M.W."/>
            <person name="Halligan D.L."/>
            <person name="Halpern A.L."/>
            <person name="Halter G.M."/>
            <person name="Han M.V."/>
            <person name="Heger A."/>
            <person name="Hillier L."/>
            <person name="Hinrichs A.S."/>
            <person name="Holmes I."/>
            <person name="Hoskins R.A."/>
            <person name="Hubisz M.J."/>
            <person name="Hultmark D."/>
            <person name="Huntley M.A."/>
            <person name="Jaffe D.B."/>
            <person name="Jagadeeshan S."/>
            <person name="Jeck W.R."/>
            <person name="Johnson J."/>
            <person name="Jones C.D."/>
            <person name="Jordan W.C."/>
            <person name="Karpen G.H."/>
            <person name="Kataoka E."/>
            <person name="Keightley P.D."/>
            <person name="Kheradpour P."/>
            <person name="Kirkness E.F."/>
            <person name="Koerich L.B."/>
            <person name="Kristiansen K."/>
            <person name="Kudrna D."/>
            <person name="Kulathinal R.J."/>
            <person name="Kumar S."/>
            <person name="Kwok R."/>
            <person name="Lander E."/>
            <person name="Langley C.H."/>
            <person name="Lapoint R."/>
            <person name="Lazzaro B.P."/>
            <person name="Lee S.J."/>
            <person name="Levesque L."/>
            <person name="Li R."/>
            <person name="Lin C.F."/>
            <person name="Lin M.F."/>
            <person name="Lindblad-Toh K."/>
            <person name="Llopart A."/>
            <person name="Long M."/>
            <person name="Low L."/>
            <person name="Lozovsky E."/>
            <person name="Lu J."/>
            <person name="Luo M."/>
            <person name="Machado C.A."/>
            <person name="Makalowski W."/>
            <person name="Marzo M."/>
            <person name="Matsuda M."/>
            <person name="Matzkin L."/>
            <person name="McAllister B."/>
            <person name="McBride C.S."/>
            <person name="McKernan B."/>
            <person name="McKernan K."/>
            <person name="Mendez-Lago M."/>
            <person name="Minx P."/>
            <person name="Mollenhauer M.U."/>
            <person name="Montooth K."/>
            <person name="Mount S.M."/>
            <person name="Mu X."/>
            <person name="Myers E."/>
            <person name="Negre B."/>
            <person name="Newfeld S."/>
            <person name="Nielsen R."/>
            <person name="Noor M.A."/>
            <person name="O'Grady P."/>
            <person name="Pachter L."/>
            <person name="Papaceit M."/>
            <person name="Parisi M.J."/>
            <person name="Parisi M."/>
            <person name="Parts L."/>
            <person name="Pedersen J.S."/>
            <person name="Pesole G."/>
            <person name="Phillippy A.M."/>
            <person name="Ponting C.P."/>
            <person name="Pop M."/>
            <person name="Porcelli D."/>
            <person name="Powell J.R."/>
            <person name="Prohaska S."/>
            <person name="Pruitt K."/>
            <person name="Puig M."/>
            <person name="Quesneville H."/>
            <person name="Ram K.R."/>
            <person name="Rand D."/>
            <person name="Rasmussen M.D."/>
            <person name="Reed L.K."/>
            <person name="Reenan R."/>
            <person name="Reily A."/>
            <person name="Remington K.A."/>
            <person name="Rieger T.T."/>
            <person name="Ritchie M.G."/>
            <person name="Robin C."/>
            <person name="Rogers Y.H."/>
            <person name="Rohde C."/>
            <person name="Rozas J."/>
            <person name="Rubenfield M.J."/>
            <person name="Ruiz A."/>
            <person name="Russo S."/>
            <person name="Salzberg S.L."/>
            <person name="Sanchez-Gracia A."/>
            <person name="Saranga D.J."/>
            <person name="Sato H."/>
            <person name="Schaeffer S.W."/>
            <person name="Schatz M.C."/>
            <person name="Schlenke T."/>
            <person name="Schwartz R."/>
            <person name="Segarra C."/>
            <person name="Singh R.S."/>
            <person name="Sirot L."/>
            <person name="Sirota M."/>
            <person name="Sisneros N.B."/>
            <person name="Smith C.D."/>
            <person name="Smith T.F."/>
            <person name="Spieth J."/>
            <person name="Stage D.E."/>
            <person name="Stark A."/>
            <person name="Stephan W."/>
            <person name="Strausberg R.L."/>
            <person name="Strempel S."/>
            <person name="Sturgill D."/>
            <person name="Sutton G."/>
            <person name="Sutton G.G."/>
            <person name="Tao W."/>
            <person name="Teichmann S."/>
            <person name="Tobari Y.N."/>
            <person name="Tomimura Y."/>
            <person name="Tsolas J.M."/>
            <person name="Valente V.L."/>
            <person name="Venter E."/>
            <person name="Venter J.C."/>
            <person name="Vicario S."/>
            <person name="Vieira F.G."/>
            <person name="Vilella A.J."/>
            <person name="Villasante A."/>
            <person name="Walenz B."/>
            <person name="Wang J."/>
            <person name="Wasserman M."/>
            <person name="Watts T."/>
            <person name="Wilson D."/>
            <person name="Wilson R.K."/>
            <person name="Wing R.A."/>
            <person name="Wolfner M.F."/>
            <person name="Wong A."/>
            <person name="Wong G.K."/>
            <person name="Wu C.I."/>
            <person name="Wu G."/>
            <person name="Yamamoto D."/>
            <person name="Yang H.P."/>
            <person name="Yang S.P."/>
            <person name="Yorke J.A."/>
            <person name="Yoshida K."/>
            <person name="Zdobnov E."/>
            <person name="Zhang P."/>
            <person name="Zhang Y."/>
            <person name="Zimin A.V."/>
            <person name="Baldwin J."/>
            <person name="Abdouelleil A."/>
            <person name="Abdulkadir J."/>
            <person name="Abebe A."/>
            <person name="Abera B."/>
            <person name="Abreu J."/>
            <person name="Acer S.C."/>
            <person name="Aftuck L."/>
            <person name="Alexander A."/>
            <person name="An P."/>
            <person name="Anderson E."/>
            <person name="Anderson S."/>
            <person name="Arachi H."/>
            <person name="Azer M."/>
            <person name="Bachantsang P."/>
            <person name="Barry A."/>
            <person name="Bayul T."/>
            <person name="Berlin A."/>
            <person name="Bessette D."/>
            <person name="Bloom T."/>
            <person name="Blye J."/>
            <person name="Boguslavskiy L."/>
            <person name="Bonnet C."/>
            <person name="Boukhgalter B."/>
            <person name="Bourzgui I."/>
            <person name="Brown A."/>
            <person name="Cahill P."/>
            <person name="Channer S."/>
            <person name="Cheshatsang Y."/>
            <person name="Chuda L."/>
            <person name="Citroen M."/>
            <person name="Collymore A."/>
            <person name="Cooke P."/>
            <person name="Costello M."/>
            <person name="D'Aco K."/>
            <person name="Daza R."/>
            <person name="De Haan G."/>
            <person name="DeGray S."/>
            <person name="DeMaso C."/>
            <person name="Dhargay N."/>
            <person name="Dooley K."/>
            <person name="Dooley E."/>
            <person name="Doricent M."/>
            <person name="Dorje P."/>
            <person name="Dorjee K."/>
            <person name="Dupes A."/>
            <person name="Elong R."/>
            <person name="Falk J."/>
            <person name="Farina A."/>
            <person name="Faro S."/>
            <person name="Ferguson D."/>
            <person name="Fisher S."/>
            <person name="Foley C.D."/>
            <person name="Franke A."/>
            <person name="Friedrich D."/>
            <person name="Gadbois L."/>
            <person name="Gearin G."/>
            <person name="Gearin C.R."/>
            <person name="Giannoukos G."/>
            <person name="Goode T."/>
            <person name="Graham J."/>
            <person name="Grandbois E."/>
            <person name="Grewal S."/>
            <person name="Gyaltsen K."/>
            <person name="Hafez N."/>
            <person name="Hagos B."/>
            <person name="Hall J."/>
            <person name="Henson C."/>
            <person name="Hollinger A."/>
            <person name="Honan T."/>
            <person name="Huard M.D."/>
            <person name="Hughes L."/>
            <person name="Hurhula B."/>
            <person name="Husby M.E."/>
            <person name="Kamat A."/>
            <person name="Kanga B."/>
            <person name="Kashin S."/>
            <person name="Khazanovich D."/>
            <person name="Kisner P."/>
            <person name="Lance K."/>
            <person name="Lara M."/>
            <person name="Lee W."/>
            <person name="Lennon N."/>
            <person name="Letendre F."/>
            <person name="LeVine R."/>
            <person name="Lipovsky A."/>
            <person name="Liu X."/>
            <person name="Liu J."/>
            <person name="Liu S."/>
            <person name="Lokyitsang T."/>
            <person name="Lokyitsang Y."/>
            <person name="Lubonja R."/>
            <person name="Lui A."/>
            <person name="MacDonald P."/>
            <person name="Magnisalis V."/>
            <person name="Maru K."/>
            <person name="Matthews C."/>
            <person name="McCusker W."/>
            <person name="McDonough S."/>
            <person name="Mehta T."/>
            <person name="Meldrim J."/>
            <person name="Meneus L."/>
            <person name="Mihai O."/>
            <person name="Mihalev A."/>
            <person name="Mihova T."/>
            <person name="Mittelman R."/>
            <person name="Mlenga V."/>
            <person name="Montmayeur A."/>
            <person name="Mulrain L."/>
            <person name="Navidi A."/>
            <person name="Naylor J."/>
            <person name="Negash T."/>
            <person name="Nguyen T."/>
            <person name="Nguyen N."/>
            <person name="Nicol R."/>
            <person name="Norbu C."/>
            <person name="Norbu N."/>
            <person name="Novod N."/>
            <person name="O'Neill B."/>
            <person name="Osman S."/>
            <person name="Markiewicz E."/>
            <person name="Oyono O.L."/>
            <person name="Patti C."/>
            <person name="Phunkhang P."/>
            <person name="Pierre F."/>
            <person name="Priest M."/>
            <person name="Raghuraman S."/>
            <person name="Rege F."/>
            <person name="Reyes R."/>
            <person name="Rise C."/>
            <person name="Rogov P."/>
            <person name="Ross K."/>
            <person name="Ryan E."/>
            <person name="Settipalli S."/>
            <person name="Shea T."/>
            <person name="Sherpa N."/>
            <person name="Shi L."/>
            <person name="Shih D."/>
            <person name="Sparrow T."/>
            <person name="Spaulding J."/>
            <person name="Stalker J."/>
            <person name="Stange-Thomann N."/>
            <person name="Stavropoulos S."/>
            <person name="Stone C."/>
            <person name="Strader C."/>
            <person name="Tesfaye S."/>
            <person name="Thomson T."/>
            <person name="Thoulutsang Y."/>
            <person name="Thoulutsang D."/>
            <person name="Topham K."/>
            <person name="Topping I."/>
            <person name="Tsamla T."/>
            <person name="Vassiliev H."/>
            <person name="Vo A."/>
            <person name="Wangchuk T."/>
            <person name="Wangdi T."/>
            <person name="Weiand M."/>
            <person name="Wilkinson J."/>
            <person name="Wilson A."/>
            <person name="Yadav S."/>
            <person name="Young G."/>
            <person name="Yu Q."/>
            <person name="Zembek L."/>
            <person name="Zhong D."/>
            <person name="Zimmer A."/>
            <person name="Zwirko Z."/>
            <person name="Jaffe D.B."/>
            <person name="Alvarez P."/>
            <person name="Brockman W."/>
            <person name="Butler J."/>
            <person name="Chin C."/>
            <person name="Gnerre S."/>
            <person name="Grabherr M."/>
            <person name="Kleber M."/>
            <person name="Mauceli E."/>
            <person name="MacCallum I."/>
        </authorList>
    </citation>
    <scope>NUCLEOTIDE SEQUENCE [LARGE SCALE GENOMIC DNA]</scope>
    <source>
        <strain evidence="3">MSH-3 / Tucson 14011-0111.49</strain>
    </source>
</reference>
<dbReference type="eggNOG" id="KOG1721">
    <property type="taxonomic scope" value="Eukaryota"/>
</dbReference>
<proteinExistence type="predicted"/>
<evidence type="ECO:0000313" key="2">
    <source>
        <dbReference type="EMBL" id="EDW26732.1"/>
    </source>
</evidence>
<evidence type="ECO:0000256" key="1">
    <source>
        <dbReference type="SAM" id="MobiDB-lite"/>
    </source>
</evidence>
<evidence type="ECO:0000313" key="3">
    <source>
        <dbReference type="Proteomes" id="UP000008744"/>
    </source>
</evidence>